<dbReference type="Proteomes" id="UP001598114">
    <property type="component" value="Unassembled WGS sequence"/>
</dbReference>
<dbReference type="PIRSF" id="PIRSF001455">
    <property type="entry name" value="DHQ_synth"/>
    <property type="match status" value="1"/>
</dbReference>
<dbReference type="NCBIfam" id="TIGR04425">
    <property type="entry name" value="P_lya_rel_AroB"/>
    <property type="match status" value="1"/>
</dbReference>
<dbReference type="InterPro" id="IPR056179">
    <property type="entry name" value="DHQS_C"/>
</dbReference>
<keyword evidence="10" id="KW-1185">Reference proteome</keyword>
<comment type="cofactor">
    <cofactor evidence="2">
        <name>Co(2+)</name>
        <dbReference type="ChEBI" id="CHEBI:48828"/>
    </cofactor>
</comment>
<feature type="domain" description="3-dehydroquinate synthase C-terminal" evidence="8">
    <location>
        <begin position="181"/>
        <end position="322"/>
    </location>
</feature>
<evidence type="ECO:0000256" key="5">
    <source>
        <dbReference type="ARBA" id="ARBA00023239"/>
    </source>
</evidence>
<gene>
    <name evidence="9" type="ORF">SKC38_04425</name>
</gene>
<comment type="caution">
    <text evidence="9">The sequence shown here is derived from an EMBL/GenBank/DDBJ whole genome shotgun (WGS) entry which is preliminary data.</text>
</comment>
<organism evidence="9 10">
    <name type="scientific">Aquirufa echingensis</name>
    <dbReference type="NCBI Taxonomy" id="3096516"/>
    <lineage>
        <taxon>Bacteria</taxon>
        <taxon>Pseudomonadati</taxon>
        <taxon>Bacteroidota</taxon>
        <taxon>Cytophagia</taxon>
        <taxon>Cytophagales</taxon>
        <taxon>Flectobacillaceae</taxon>
        <taxon>Aquirufa</taxon>
    </lineage>
</organism>
<feature type="domain" description="3-dehydroquinate synthase N-terminal" evidence="7">
    <location>
        <begin position="67"/>
        <end position="179"/>
    </location>
</feature>
<sequence>MEDIQMCNNFNITSKIVGNYSVEFIDNLNGKLLSIAENPNIIFIIDKKILLLFSKSFELVLPSARFVTIESSEQNKSINYCQEIIRELVKLDVRKDDRLLAIGGGITQDIVAFISTILFRGVKWEFIPTTLLAQCDSCIGSKSSINFDSFKNLLGTFNPPATIYIYKGFLQTLTESEIRSGIGEMLHYFFSEGIELADEITSQINELLLDRSKLEYFIKNSLRIKKEIIEIDEFDHSIRHIFNYGHTFGHALETIINYEIPHGQAVTLGMDLANYISLQLGILDLFQFERMHSILIKNIPSFEFTSENISDYLIALSKDKKNKANKIGCILTKGPGKIEKIFIDNDEWLRHTILAYSDLYKLV</sequence>
<evidence type="ECO:0000259" key="7">
    <source>
        <dbReference type="Pfam" id="PF01761"/>
    </source>
</evidence>
<proteinExistence type="predicted"/>
<evidence type="ECO:0000259" key="8">
    <source>
        <dbReference type="Pfam" id="PF24621"/>
    </source>
</evidence>
<keyword evidence="4" id="KW-0520">NAD</keyword>
<dbReference type="InterPro" id="IPR030957">
    <property type="entry name" value="Put_AroB"/>
</dbReference>
<dbReference type="Gene3D" id="1.20.1090.10">
    <property type="entry name" value="Dehydroquinate synthase-like - alpha domain"/>
    <property type="match status" value="1"/>
</dbReference>
<accession>A0ABW6D115</accession>
<evidence type="ECO:0000256" key="3">
    <source>
        <dbReference type="ARBA" id="ARBA00022723"/>
    </source>
</evidence>
<dbReference type="PANTHER" id="PTHR43622">
    <property type="entry name" value="3-DEHYDROQUINATE SYNTHASE"/>
    <property type="match status" value="1"/>
</dbReference>
<dbReference type="InterPro" id="IPR030963">
    <property type="entry name" value="DHQ_synth_fam"/>
</dbReference>
<dbReference type="PANTHER" id="PTHR43622:SF1">
    <property type="entry name" value="3-DEHYDROQUINATE SYNTHASE"/>
    <property type="match status" value="1"/>
</dbReference>
<evidence type="ECO:0000256" key="6">
    <source>
        <dbReference type="ARBA" id="ARBA00023285"/>
    </source>
</evidence>
<dbReference type="CDD" id="cd08195">
    <property type="entry name" value="DHQS"/>
    <property type="match status" value="1"/>
</dbReference>
<keyword evidence="5" id="KW-0456">Lyase</keyword>
<keyword evidence="3" id="KW-0479">Metal-binding</keyword>
<dbReference type="Gene3D" id="3.40.50.1970">
    <property type="match status" value="1"/>
</dbReference>
<keyword evidence="6" id="KW-0170">Cobalt</keyword>
<comment type="cofactor">
    <cofactor evidence="1">
        <name>NAD(+)</name>
        <dbReference type="ChEBI" id="CHEBI:57540"/>
    </cofactor>
</comment>
<evidence type="ECO:0000313" key="9">
    <source>
        <dbReference type="EMBL" id="MFD3275471.1"/>
    </source>
</evidence>
<dbReference type="EMBL" id="JBBKYA010000002">
    <property type="protein sequence ID" value="MFD3275471.1"/>
    <property type="molecule type" value="Genomic_DNA"/>
</dbReference>
<dbReference type="RefSeq" id="WP_377975437.1">
    <property type="nucleotide sequence ID" value="NZ_JBBKYA010000002.1"/>
</dbReference>
<dbReference type="Pfam" id="PF01761">
    <property type="entry name" value="DHQ_synthase"/>
    <property type="match status" value="1"/>
</dbReference>
<reference evidence="9 10" key="1">
    <citation type="submission" date="2024-03" db="EMBL/GenBank/DDBJ databases">
        <title>Aquirufa genome sequencing.</title>
        <authorList>
            <person name="Pitt A."/>
            <person name="Hahn M.W."/>
        </authorList>
    </citation>
    <scope>NUCLEOTIDE SEQUENCE [LARGE SCALE GENOMIC DNA]</scope>
    <source>
        <strain evidence="9 10">PLAD-142S6K</strain>
    </source>
</reference>
<dbReference type="Pfam" id="PF24621">
    <property type="entry name" value="DHQS_C"/>
    <property type="match status" value="1"/>
</dbReference>
<dbReference type="InterPro" id="IPR050071">
    <property type="entry name" value="Dehydroquinate_synthase"/>
</dbReference>
<evidence type="ECO:0000256" key="4">
    <source>
        <dbReference type="ARBA" id="ARBA00023027"/>
    </source>
</evidence>
<name>A0ABW6D115_9BACT</name>
<evidence type="ECO:0000256" key="1">
    <source>
        <dbReference type="ARBA" id="ARBA00001911"/>
    </source>
</evidence>
<dbReference type="InterPro" id="IPR030960">
    <property type="entry name" value="DHQS/DOIS_N"/>
</dbReference>
<evidence type="ECO:0000256" key="2">
    <source>
        <dbReference type="ARBA" id="ARBA00001941"/>
    </source>
</evidence>
<protein>
    <submittedName>
        <fullName evidence="9">AroB-related putative sugar phosphate phospholyase (Cyclizing)</fullName>
    </submittedName>
</protein>
<evidence type="ECO:0000313" key="10">
    <source>
        <dbReference type="Proteomes" id="UP001598114"/>
    </source>
</evidence>
<dbReference type="SUPFAM" id="SSF56796">
    <property type="entry name" value="Dehydroquinate synthase-like"/>
    <property type="match status" value="1"/>
</dbReference>